<feature type="region of interest" description="Disordered" evidence="1">
    <location>
        <begin position="247"/>
        <end position="301"/>
    </location>
</feature>
<feature type="domain" description="Retrovirus-related Pol polyprotein from transposon TNT 1-94-like beta-barrel" evidence="2">
    <location>
        <begin position="66"/>
        <end position="111"/>
    </location>
</feature>
<accession>A0ABQ5DM67</accession>
<keyword evidence="4" id="KW-1185">Reference proteome</keyword>
<dbReference type="InterPro" id="IPR054722">
    <property type="entry name" value="PolX-like_BBD"/>
</dbReference>
<feature type="compositionally biased region" description="Basic and acidic residues" evidence="1">
    <location>
        <begin position="254"/>
        <end position="288"/>
    </location>
</feature>
<feature type="compositionally biased region" description="Polar residues" evidence="1">
    <location>
        <begin position="289"/>
        <end position="301"/>
    </location>
</feature>
<evidence type="ECO:0000256" key="1">
    <source>
        <dbReference type="SAM" id="MobiDB-lite"/>
    </source>
</evidence>
<name>A0ABQ5DM67_9ASTR</name>
<reference evidence="3" key="1">
    <citation type="journal article" date="2022" name="Int. J. Mol. Sci.">
        <title>Draft Genome of Tanacetum Coccineum: Genomic Comparison of Closely Related Tanacetum-Family Plants.</title>
        <authorList>
            <person name="Yamashiro T."/>
            <person name="Shiraishi A."/>
            <person name="Nakayama K."/>
            <person name="Satake H."/>
        </authorList>
    </citation>
    <scope>NUCLEOTIDE SEQUENCE</scope>
</reference>
<dbReference type="Proteomes" id="UP001151760">
    <property type="component" value="Unassembled WGS sequence"/>
</dbReference>
<reference evidence="3" key="2">
    <citation type="submission" date="2022-01" db="EMBL/GenBank/DDBJ databases">
        <authorList>
            <person name="Yamashiro T."/>
            <person name="Shiraishi A."/>
            <person name="Satake H."/>
            <person name="Nakayama K."/>
        </authorList>
    </citation>
    <scope>NUCLEOTIDE SEQUENCE</scope>
</reference>
<gene>
    <name evidence="3" type="ORF">Tco_0939573</name>
</gene>
<proteinExistence type="predicted"/>
<evidence type="ECO:0000313" key="3">
    <source>
        <dbReference type="EMBL" id="GJT39708.1"/>
    </source>
</evidence>
<protein>
    <submittedName>
        <fullName evidence="3">Ribonuclease H-like domain-containing protein</fullName>
    </submittedName>
</protein>
<evidence type="ECO:0000313" key="4">
    <source>
        <dbReference type="Proteomes" id="UP001151760"/>
    </source>
</evidence>
<dbReference type="Pfam" id="PF22936">
    <property type="entry name" value="Pol_BBD"/>
    <property type="match status" value="1"/>
</dbReference>
<comment type="caution">
    <text evidence="3">The sequence shown here is derived from an EMBL/GenBank/DDBJ whole genome shotgun (WGS) entry which is preliminary data.</text>
</comment>
<organism evidence="3 4">
    <name type="scientific">Tanacetum coccineum</name>
    <dbReference type="NCBI Taxonomy" id="301880"/>
    <lineage>
        <taxon>Eukaryota</taxon>
        <taxon>Viridiplantae</taxon>
        <taxon>Streptophyta</taxon>
        <taxon>Embryophyta</taxon>
        <taxon>Tracheophyta</taxon>
        <taxon>Spermatophyta</taxon>
        <taxon>Magnoliopsida</taxon>
        <taxon>eudicotyledons</taxon>
        <taxon>Gunneridae</taxon>
        <taxon>Pentapetalae</taxon>
        <taxon>asterids</taxon>
        <taxon>campanulids</taxon>
        <taxon>Asterales</taxon>
        <taxon>Asteraceae</taxon>
        <taxon>Asteroideae</taxon>
        <taxon>Anthemideae</taxon>
        <taxon>Anthemidinae</taxon>
        <taxon>Tanacetum</taxon>
    </lineage>
</organism>
<evidence type="ECO:0000259" key="2">
    <source>
        <dbReference type="Pfam" id="PF22936"/>
    </source>
</evidence>
<sequence length="438" mass="48951">MNTARPKAVVNAVKGNNLNAVKASSCWAWKPKHKIQVSGGLSPQNKLIFIPNVQGNPQMDLQDQEVIDSGCSRHMTGNVSYLTDYEEIDGGYVAFGGNPKGGKIIGKCTIKTGKAVNTACYGKNRVLVVKPHNKTPYEFFHGRTPTLSFMRPFGCPVTILNTIDHLGKFDGKAYEEVQSYSCKVAEPDWLFDIDALTRTMDYEPIVVGTQYNGFACTKANDNAGQAKKETEPVKDYIFLPLWTAEPPYSQDPNSSHDDGSKPSSNDEKKVDEDPRKESECNDHEKEDNVNSTNNVNTAGTNEVNAVGGKTIIELSFDLNMHALEDYSIFDFLRCKTPYLRGPSLLGDMERDDGDKKARTSLGLVRFPTTRFRKSKPWCQRLNYEDTRSSRNALLELAFRFEDSCAVRDDLRKAYEKCNDMSQESRALIGLSSKEITTK</sequence>
<dbReference type="EMBL" id="BQNB010015409">
    <property type="protein sequence ID" value="GJT39708.1"/>
    <property type="molecule type" value="Genomic_DNA"/>
</dbReference>